<organism evidence="2 3">
    <name type="scientific">Aphanomyces stellatus</name>
    <dbReference type="NCBI Taxonomy" id="120398"/>
    <lineage>
        <taxon>Eukaryota</taxon>
        <taxon>Sar</taxon>
        <taxon>Stramenopiles</taxon>
        <taxon>Oomycota</taxon>
        <taxon>Saprolegniomycetes</taxon>
        <taxon>Saprolegniales</taxon>
        <taxon>Verrucalvaceae</taxon>
        <taxon>Aphanomyces</taxon>
    </lineage>
</organism>
<dbReference type="EMBL" id="VJMH01005545">
    <property type="protein sequence ID" value="KAF0694624.1"/>
    <property type="molecule type" value="Genomic_DNA"/>
</dbReference>
<reference evidence="1" key="2">
    <citation type="submission" date="2019-06" db="EMBL/GenBank/DDBJ databases">
        <title>Genomics analysis of Aphanomyces spp. identifies a new class of oomycete effector associated with host adaptation.</title>
        <authorList>
            <person name="Gaulin E."/>
        </authorList>
    </citation>
    <scope>NUCLEOTIDE SEQUENCE</scope>
    <source>
        <strain evidence="1">CBS 578.67</strain>
    </source>
</reference>
<proteinExistence type="predicted"/>
<name>A0A485L1P4_9STRA</name>
<evidence type="ECO:0000313" key="3">
    <source>
        <dbReference type="Proteomes" id="UP000332933"/>
    </source>
</evidence>
<accession>A0A485L1P4</accession>
<protein>
    <submittedName>
        <fullName evidence="2">Aste57867_14520 protein</fullName>
    </submittedName>
</protein>
<sequence>MQHDLATLHRVFRPSLDELVHDRLKEIKSILKPCGKYKKWYRKRVVPPVPHEESYHTTRVKVSGSKIPFSVALAKHSRRRHMRLPIIPEHP</sequence>
<dbReference type="EMBL" id="CAADRA010005566">
    <property type="protein sequence ID" value="VFT91342.1"/>
    <property type="molecule type" value="Genomic_DNA"/>
</dbReference>
<reference evidence="2 3" key="1">
    <citation type="submission" date="2019-03" db="EMBL/GenBank/DDBJ databases">
        <authorList>
            <person name="Gaulin E."/>
            <person name="Dumas B."/>
        </authorList>
    </citation>
    <scope>NUCLEOTIDE SEQUENCE [LARGE SCALE GENOMIC DNA]</scope>
    <source>
        <strain evidence="2">CBS 568.67</strain>
    </source>
</reference>
<dbReference type="OrthoDB" id="63223at2759"/>
<dbReference type="AlphaFoldDB" id="A0A485L1P4"/>
<gene>
    <name evidence="2" type="primary">Aste57867_14520</name>
    <name evidence="1" type="ORF">As57867_014466</name>
    <name evidence="2" type="ORF">ASTE57867_14520</name>
</gene>
<keyword evidence="3" id="KW-1185">Reference proteome</keyword>
<evidence type="ECO:0000313" key="2">
    <source>
        <dbReference type="EMBL" id="VFT91342.1"/>
    </source>
</evidence>
<dbReference type="Proteomes" id="UP000332933">
    <property type="component" value="Unassembled WGS sequence"/>
</dbReference>
<evidence type="ECO:0000313" key="1">
    <source>
        <dbReference type="EMBL" id="KAF0694624.1"/>
    </source>
</evidence>